<comment type="similarity">
    <text evidence="1">Belongs to the glycosyl hydrolase 25 family.</text>
</comment>
<evidence type="ECO:0000256" key="3">
    <source>
        <dbReference type="ARBA" id="ARBA00023295"/>
    </source>
</evidence>
<evidence type="ECO:0000256" key="1">
    <source>
        <dbReference type="ARBA" id="ARBA00010646"/>
    </source>
</evidence>
<dbReference type="InterPro" id="IPR018077">
    <property type="entry name" value="Glyco_hydro_fam25_subgr"/>
</dbReference>
<reference evidence="4 5" key="1">
    <citation type="submission" date="2020-08" db="EMBL/GenBank/DDBJ databases">
        <title>Genomic Encyclopedia of Type Strains, Phase III (KMG-III): the genomes of soil and plant-associated and newly described type strains.</title>
        <authorList>
            <person name="Whitman W."/>
        </authorList>
    </citation>
    <scope>NUCLEOTIDE SEQUENCE [LARGE SCALE GENOMIC DNA]</scope>
    <source>
        <strain evidence="4 5">CECT 8234</strain>
    </source>
</reference>
<dbReference type="AlphaFoldDB" id="A0A7W5C5L1"/>
<comment type="caution">
    <text evidence="4">The sequence shown here is derived from an EMBL/GenBank/DDBJ whole genome shotgun (WGS) entry which is preliminary data.</text>
</comment>
<sequence>MKAKKIIAALLGIALVLCVLEYKGIIWHNSLFAMKYEVRGLDVSHYQGKVNWTAVADTNKYQFVYMKATEGHDYADDRFAQNWERAKENGFLTGAYHFFSTRSSGAEQAEHFISIVPVEKGSMPPVIDLEITLNHDPAVIERELKSMIGMLEAVYHQKPILYVTYDTYNQYTATGFENYEIWIRDIVKHPALKNKQEWLLWQYCNRGRVDGIDAYVDINVYNGTQADFDFRFRRSAR</sequence>
<dbReference type="GO" id="GO:0016052">
    <property type="term" value="P:carbohydrate catabolic process"/>
    <property type="evidence" value="ECO:0007669"/>
    <property type="project" value="TreeGrafter"/>
</dbReference>
<dbReference type="PROSITE" id="PS51904">
    <property type="entry name" value="GLYCOSYL_HYDROL_F25_2"/>
    <property type="match status" value="1"/>
</dbReference>
<keyword evidence="3" id="KW-0326">Glycosidase</keyword>
<organism evidence="4 5">
    <name type="scientific">Paenibacillus endophyticus</name>
    <dbReference type="NCBI Taxonomy" id="1294268"/>
    <lineage>
        <taxon>Bacteria</taxon>
        <taxon>Bacillati</taxon>
        <taxon>Bacillota</taxon>
        <taxon>Bacilli</taxon>
        <taxon>Bacillales</taxon>
        <taxon>Paenibacillaceae</taxon>
        <taxon>Paenibacillus</taxon>
    </lineage>
</organism>
<dbReference type="GO" id="GO:0009253">
    <property type="term" value="P:peptidoglycan catabolic process"/>
    <property type="evidence" value="ECO:0007669"/>
    <property type="project" value="InterPro"/>
</dbReference>
<dbReference type="Gene3D" id="3.20.20.80">
    <property type="entry name" value="Glycosidases"/>
    <property type="match status" value="1"/>
</dbReference>
<dbReference type="SMART" id="SM00641">
    <property type="entry name" value="Glyco_25"/>
    <property type="match status" value="1"/>
</dbReference>
<dbReference type="InterPro" id="IPR002053">
    <property type="entry name" value="Glyco_hydro_25"/>
</dbReference>
<evidence type="ECO:0000313" key="5">
    <source>
        <dbReference type="Proteomes" id="UP000518605"/>
    </source>
</evidence>
<protein>
    <submittedName>
        <fullName evidence="4">Lysozyme</fullName>
    </submittedName>
</protein>
<evidence type="ECO:0000256" key="2">
    <source>
        <dbReference type="ARBA" id="ARBA00022801"/>
    </source>
</evidence>
<dbReference type="GO" id="GO:0003796">
    <property type="term" value="F:lysozyme activity"/>
    <property type="evidence" value="ECO:0007669"/>
    <property type="project" value="InterPro"/>
</dbReference>
<dbReference type="EMBL" id="JACHXW010000003">
    <property type="protein sequence ID" value="MBB3151215.1"/>
    <property type="molecule type" value="Genomic_DNA"/>
</dbReference>
<accession>A0A7W5C5L1</accession>
<dbReference type="Proteomes" id="UP000518605">
    <property type="component" value="Unassembled WGS sequence"/>
</dbReference>
<dbReference type="RefSeq" id="WP_183559980.1">
    <property type="nucleotide sequence ID" value="NZ_CBCSLB010000002.1"/>
</dbReference>
<dbReference type="PANTHER" id="PTHR34135:SF2">
    <property type="entry name" value="LYSOZYME"/>
    <property type="match status" value="1"/>
</dbReference>
<dbReference type="CDD" id="cd06413">
    <property type="entry name" value="GH25_muramidase_1"/>
    <property type="match status" value="1"/>
</dbReference>
<name>A0A7W5C5L1_9BACL</name>
<dbReference type="PANTHER" id="PTHR34135">
    <property type="entry name" value="LYSOZYME"/>
    <property type="match status" value="1"/>
</dbReference>
<keyword evidence="2" id="KW-0378">Hydrolase</keyword>
<proteinExistence type="inferred from homology"/>
<evidence type="ECO:0000313" key="4">
    <source>
        <dbReference type="EMBL" id="MBB3151215.1"/>
    </source>
</evidence>
<dbReference type="SUPFAM" id="SSF51445">
    <property type="entry name" value="(Trans)glycosidases"/>
    <property type="match status" value="1"/>
</dbReference>
<gene>
    <name evidence="4" type="ORF">FHS16_001258</name>
</gene>
<dbReference type="InterPro" id="IPR017853">
    <property type="entry name" value="GH"/>
</dbReference>
<dbReference type="Pfam" id="PF01183">
    <property type="entry name" value="Glyco_hydro_25"/>
    <property type="match status" value="1"/>
</dbReference>
<keyword evidence="5" id="KW-1185">Reference proteome</keyword>
<dbReference type="GO" id="GO:0016998">
    <property type="term" value="P:cell wall macromolecule catabolic process"/>
    <property type="evidence" value="ECO:0007669"/>
    <property type="project" value="InterPro"/>
</dbReference>